<dbReference type="Proteomes" id="UP000184073">
    <property type="component" value="Unassembled WGS sequence"/>
</dbReference>
<name>A0A1L9PQ67_ASPVE</name>
<evidence type="ECO:0000313" key="3">
    <source>
        <dbReference type="EMBL" id="OJJ03596.1"/>
    </source>
</evidence>
<proteinExistence type="predicted"/>
<accession>A0A1L9PQ67</accession>
<evidence type="ECO:0000256" key="2">
    <source>
        <dbReference type="SAM" id="Phobius"/>
    </source>
</evidence>
<feature type="transmembrane region" description="Helical" evidence="2">
    <location>
        <begin position="25"/>
        <end position="46"/>
    </location>
</feature>
<keyword evidence="2" id="KW-1133">Transmembrane helix</keyword>
<protein>
    <submittedName>
        <fullName evidence="3">Uncharacterized protein</fullName>
    </submittedName>
</protein>
<reference evidence="4" key="1">
    <citation type="journal article" date="2017" name="Genome Biol.">
        <title>Comparative genomics reveals high biological diversity and specific adaptations in the industrially and medically important fungal genus Aspergillus.</title>
        <authorList>
            <person name="de Vries R.P."/>
            <person name="Riley R."/>
            <person name="Wiebenga A."/>
            <person name="Aguilar-Osorio G."/>
            <person name="Amillis S."/>
            <person name="Uchima C.A."/>
            <person name="Anderluh G."/>
            <person name="Asadollahi M."/>
            <person name="Askin M."/>
            <person name="Barry K."/>
            <person name="Battaglia E."/>
            <person name="Bayram O."/>
            <person name="Benocci T."/>
            <person name="Braus-Stromeyer S.A."/>
            <person name="Caldana C."/>
            <person name="Canovas D."/>
            <person name="Cerqueira G.C."/>
            <person name="Chen F."/>
            <person name="Chen W."/>
            <person name="Choi C."/>
            <person name="Clum A."/>
            <person name="Dos Santos R.A."/>
            <person name="Damasio A.R."/>
            <person name="Diallinas G."/>
            <person name="Emri T."/>
            <person name="Fekete E."/>
            <person name="Flipphi M."/>
            <person name="Freyberg S."/>
            <person name="Gallo A."/>
            <person name="Gournas C."/>
            <person name="Habgood R."/>
            <person name="Hainaut M."/>
            <person name="Harispe M.L."/>
            <person name="Henrissat B."/>
            <person name="Hilden K.S."/>
            <person name="Hope R."/>
            <person name="Hossain A."/>
            <person name="Karabika E."/>
            <person name="Karaffa L."/>
            <person name="Karanyi Z."/>
            <person name="Krasevec N."/>
            <person name="Kuo A."/>
            <person name="Kusch H."/>
            <person name="LaButti K."/>
            <person name="Lagendijk E.L."/>
            <person name="Lapidus A."/>
            <person name="Levasseur A."/>
            <person name="Lindquist E."/>
            <person name="Lipzen A."/>
            <person name="Logrieco A.F."/>
            <person name="MacCabe A."/>
            <person name="Maekelae M.R."/>
            <person name="Malavazi I."/>
            <person name="Melin P."/>
            <person name="Meyer V."/>
            <person name="Mielnichuk N."/>
            <person name="Miskei M."/>
            <person name="Molnar A.P."/>
            <person name="Mule G."/>
            <person name="Ngan C.Y."/>
            <person name="Orejas M."/>
            <person name="Orosz E."/>
            <person name="Ouedraogo J.P."/>
            <person name="Overkamp K.M."/>
            <person name="Park H.-S."/>
            <person name="Perrone G."/>
            <person name="Piumi F."/>
            <person name="Punt P.J."/>
            <person name="Ram A.F."/>
            <person name="Ramon A."/>
            <person name="Rauscher S."/>
            <person name="Record E."/>
            <person name="Riano-Pachon D.M."/>
            <person name="Robert V."/>
            <person name="Roehrig J."/>
            <person name="Ruller R."/>
            <person name="Salamov A."/>
            <person name="Salih N.S."/>
            <person name="Samson R.A."/>
            <person name="Sandor E."/>
            <person name="Sanguinetti M."/>
            <person name="Schuetze T."/>
            <person name="Sepcic K."/>
            <person name="Shelest E."/>
            <person name="Sherlock G."/>
            <person name="Sophianopoulou V."/>
            <person name="Squina F.M."/>
            <person name="Sun H."/>
            <person name="Susca A."/>
            <person name="Todd R.B."/>
            <person name="Tsang A."/>
            <person name="Unkles S.E."/>
            <person name="van de Wiele N."/>
            <person name="van Rossen-Uffink D."/>
            <person name="Oliveira J.V."/>
            <person name="Vesth T.C."/>
            <person name="Visser J."/>
            <person name="Yu J.-H."/>
            <person name="Zhou M."/>
            <person name="Andersen M.R."/>
            <person name="Archer D.B."/>
            <person name="Baker S.E."/>
            <person name="Benoit I."/>
            <person name="Brakhage A.A."/>
            <person name="Braus G.H."/>
            <person name="Fischer R."/>
            <person name="Frisvad J.C."/>
            <person name="Goldman G.H."/>
            <person name="Houbraken J."/>
            <person name="Oakley B."/>
            <person name="Pocsi I."/>
            <person name="Scazzocchio C."/>
            <person name="Seiboth B."/>
            <person name="vanKuyk P.A."/>
            <person name="Wortman J."/>
            <person name="Dyer P.S."/>
            <person name="Grigoriev I.V."/>
        </authorList>
    </citation>
    <scope>NUCLEOTIDE SEQUENCE [LARGE SCALE GENOMIC DNA]</scope>
    <source>
        <strain evidence="4">CBS 583.65</strain>
    </source>
</reference>
<sequence>MQRRAKRHNQSMPYIDWNSSNPHRFSVVFSLLLFLLWHLIPIFHVLGLNGATSNPPGHAEVSSRSSTSIANPAPMQPPTSQLQWGISQSPGMTATRCGIIQKMRFRGGLRMRRGSVLCSTRVCINATVRAWISDSTFLCRIYEELLVNRML</sequence>
<evidence type="ECO:0000313" key="4">
    <source>
        <dbReference type="Proteomes" id="UP000184073"/>
    </source>
</evidence>
<dbReference type="AlphaFoldDB" id="A0A1L9PQ67"/>
<keyword evidence="2" id="KW-0472">Membrane</keyword>
<organism evidence="3 4">
    <name type="scientific">Aspergillus versicolor CBS 583.65</name>
    <dbReference type="NCBI Taxonomy" id="1036611"/>
    <lineage>
        <taxon>Eukaryota</taxon>
        <taxon>Fungi</taxon>
        <taxon>Dikarya</taxon>
        <taxon>Ascomycota</taxon>
        <taxon>Pezizomycotina</taxon>
        <taxon>Eurotiomycetes</taxon>
        <taxon>Eurotiomycetidae</taxon>
        <taxon>Eurotiales</taxon>
        <taxon>Aspergillaceae</taxon>
        <taxon>Aspergillus</taxon>
        <taxon>Aspergillus subgen. Nidulantes</taxon>
    </lineage>
</organism>
<dbReference type="RefSeq" id="XP_040669358.1">
    <property type="nucleotide sequence ID" value="XM_040816238.1"/>
</dbReference>
<dbReference type="EMBL" id="KV878130">
    <property type="protein sequence ID" value="OJJ03596.1"/>
    <property type="molecule type" value="Genomic_DNA"/>
</dbReference>
<keyword evidence="4" id="KW-1185">Reference proteome</keyword>
<gene>
    <name evidence="3" type="ORF">ASPVEDRAFT_741127</name>
</gene>
<keyword evidence="2" id="KW-0812">Transmembrane</keyword>
<dbReference type="GeneID" id="63731749"/>
<evidence type="ECO:0000256" key="1">
    <source>
        <dbReference type="SAM" id="MobiDB-lite"/>
    </source>
</evidence>
<feature type="region of interest" description="Disordered" evidence="1">
    <location>
        <begin position="56"/>
        <end position="82"/>
    </location>
</feature>
<dbReference type="VEuPathDB" id="FungiDB:ASPVEDRAFT_741127"/>